<dbReference type="Proteomes" id="UP000030693">
    <property type="component" value="Unassembled WGS sequence"/>
</dbReference>
<feature type="region of interest" description="Disordered" evidence="1">
    <location>
        <begin position="470"/>
        <end position="507"/>
    </location>
</feature>
<protein>
    <submittedName>
        <fullName evidence="2">Uncharacterized protein</fullName>
    </submittedName>
</protein>
<feature type="compositionally biased region" description="Low complexity" evidence="1">
    <location>
        <begin position="271"/>
        <end position="289"/>
    </location>
</feature>
<evidence type="ECO:0000313" key="2">
    <source>
        <dbReference type="EMBL" id="KCV68477.1"/>
    </source>
</evidence>
<name>A0A058Z4R8_FONAL</name>
<dbReference type="RefSeq" id="XP_009496909.1">
    <property type="nucleotide sequence ID" value="XM_009498634.1"/>
</dbReference>
<keyword evidence="3" id="KW-1185">Reference proteome</keyword>
<feature type="compositionally biased region" description="Low complexity" evidence="1">
    <location>
        <begin position="109"/>
        <end position="125"/>
    </location>
</feature>
<organism evidence="2">
    <name type="scientific">Fonticula alba</name>
    <name type="common">Slime mold</name>
    <dbReference type="NCBI Taxonomy" id="691883"/>
    <lineage>
        <taxon>Eukaryota</taxon>
        <taxon>Rotosphaerida</taxon>
        <taxon>Fonticulaceae</taxon>
        <taxon>Fonticula</taxon>
    </lineage>
</organism>
<reference evidence="2" key="1">
    <citation type="submission" date="2013-04" db="EMBL/GenBank/DDBJ databases">
        <title>The Genome Sequence of Fonticula alba ATCC 38817.</title>
        <authorList>
            <consortium name="The Broad Institute Genomics Platform"/>
            <person name="Russ C."/>
            <person name="Cuomo C."/>
            <person name="Burger G."/>
            <person name="Gray M.W."/>
            <person name="Holland P.W.H."/>
            <person name="King N."/>
            <person name="Lang F.B.F."/>
            <person name="Roger A.J."/>
            <person name="Ruiz-Trillo I."/>
            <person name="Brown M."/>
            <person name="Walker B."/>
            <person name="Young S."/>
            <person name="Zeng Q."/>
            <person name="Gargeya S."/>
            <person name="Fitzgerald M."/>
            <person name="Haas B."/>
            <person name="Abouelleil A."/>
            <person name="Allen A.W."/>
            <person name="Alvarado L."/>
            <person name="Arachchi H.M."/>
            <person name="Berlin A.M."/>
            <person name="Chapman S.B."/>
            <person name="Gainer-Dewar J."/>
            <person name="Goldberg J."/>
            <person name="Griggs A."/>
            <person name="Gujja S."/>
            <person name="Hansen M."/>
            <person name="Howarth C."/>
            <person name="Imamovic A."/>
            <person name="Ireland A."/>
            <person name="Larimer J."/>
            <person name="McCowan C."/>
            <person name="Murphy C."/>
            <person name="Pearson M."/>
            <person name="Poon T.W."/>
            <person name="Priest M."/>
            <person name="Roberts A."/>
            <person name="Saif S."/>
            <person name="Shea T."/>
            <person name="Sisk P."/>
            <person name="Sykes S."/>
            <person name="Wortman J."/>
            <person name="Nusbaum C."/>
            <person name="Birren B."/>
        </authorList>
    </citation>
    <scope>NUCLEOTIDE SEQUENCE [LARGE SCALE GENOMIC DNA]</scope>
    <source>
        <strain evidence="2">ATCC 38817</strain>
    </source>
</reference>
<feature type="region of interest" description="Disordered" evidence="1">
    <location>
        <begin position="68"/>
        <end position="188"/>
    </location>
</feature>
<feature type="region of interest" description="Disordered" evidence="1">
    <location>
        <begin position="220"/>
        <end position="336"/>
    </location>
</feature>
<gene>
    <name evidence="2" type="ORF">H696_04771</name>
</gene>
<dbReference type="GeneID" id="20529496"/>
<evidence type="ECO:0000313" key="3">
    <source>
        <dbReference type="Proteomes" id="UP000030693"/>
    </source>
</evidence>
<feature type="compositionally biased region" description="Low complexity" evidence="1">
    <location>
        <begin position="21"/>
        <end position="32"/>
    </location>
</feature>
<proteinExistence type="predicted"/>
<feature type="compositionally biased region" description="Low complexity" evidence="1">
    <location>
        <begin position="220"/>
        <end position="255"/>
    </location>
</feature>
<evidence type="ECO:0000256" key="1">
    <source>
        <dbReference type="SAM" id="MobiDB-lite"/>
    </source>
</evidence>
<dbReference type="AlphaFoldDB" id="A0A058Z4R8"/>
<sequence length="507" mass="51067">MNFEFPPLRSIFADIPPPSARPGAATPARGPGDVPGGASASPALGFQVGAAAATKSSVSSLALPDSLSVLRQPGNTSSRSASSSSVFSSATSKVPRAGTEDQVFRDIFPAGSPAAPAAGAAGAAARRPMPGTPSRGPGPTASSSAFSPGAGVGADSIDLTTPDPPPTAAAAARGPAGPPSAIPTAASPMPDEISMLLMDELDYYDEIDASFSLLDDNFIRAPSAAGPAGTPASPAPGAGARAGPTASFSAAAAISRHLYTSGGPGQPLRPAGPSTPATTTTPRRPAASGLPSRMDGDSPIWQDALSSPPRQPAAQHAATSTPRRPNPPSDFPYPFDDDEDFQAAMDFEDAFDLTQEPDFDFFPPDAGPAPAAGNRAAPGIAGRQLPAPSPMSPAPAWTPLKAAPAGASAATQYNPAAGVHFAPLPSGGFRPENLPPRQPMNPQPPFSCSFFGLMDDDMARMYGSIFSLDATAAGGGGGNARQPPPRQPVSRSASGQGSGFRGRRQWH</sequence>
<feature type="compositionally biased region" description="Low complexity" evidence="1">
    <location>
        <begin position="76"/>
        <end position="92"/>
    </location>
</feature>
<feature type="region of interest" description="Disordered" evidence="1">
    <location>
        <begin position="1"/>
        <end position="42"/>
    </location>
</feature>
<dbReference type="EMBL" id="KB932208">
    <property type="protein sequence ID" value="KCV68477.1"/>
    <property type="molecule type" value="Genomic_DNA"/>
</dbReference>
<accession>A0A058Z4R8</accession>